<comment type="subcellular location">
    <subcellularLocation>
        <location evidence="2">Secreted</location>
    </subcellularLocation>
</comment>
<dbReference type="AlphaFoldDB" id="A0A0C2N824"/>
<dbReference type="FunFam" id="2.60.40.770:FF:000001">
    <property type="entry name" value="NPC intracellular cholesterol transporter 2"/>
    <property type="match status" value="1"/>
</dbReference>
<comment type="similarity">
    <text evidence="3">Belongs to the NPC2 family.</text>
</comment>
<feature type="domain" description="MD-2-related lipid-recognition" evidence="11">
    <location>
        <begin position="18"/>
        <end position="143"/>
    </location>
</feature>
<organism evidence="12 13">
    <name type="scientific">Thelohanellus kitauei</name>
    <name type="common">Myxosporean</name>
    <dbReference type="NCBI Taxonomy" id="669202"/>
    <lineage>
        <taxon>Eukaryota</taxon>
        <taxon>Metazoa</taxon>
        <taxon>Cnidaria</taxon>
        <taxon>Myxozoa</taxon>
        <taxon>Myxosporea</taxon>
        <taxon>Bivalvulida</taxon>
        <taxon>Platysporina</taxon>
        <taxon>Myxobolidae</taxon>
        <taxon>Thelohanellus</taxon>
    </lineage>
</organism>
<comment type="function">
    <text evidence="1">Catalyzes the intermembrane transfer of phosphatidylglycerol and phosphatidylinositol.</text>
</comment>
<gene>
    <name evidence="12" type="ORF">RF11_02681</name>
</gene>
<dbReference type="PANTHER" id="PTHR11306">
    <property type="entry name" value="NIEMANN PICK TYPE C2 PROTEIN NPC2-RELATED"/>
    <property type="match status" value="1"/>
</dbReference>
<sequence>MFPIVFLILCQVEALFSWKYCSGSKNILDVLSLDITNCGERSCEFVEDTAVSLRLIFTSPQHFDKLSIEIEADASYFKQKIPGIDKNMCNHLSPKCPLEKDQTYTYAIKMKVPAGIPFSIDVTAKVKVLDDNNQDVMCLELKGKLVKSKAEPKETGKGDKKKSLHHAEDL</sequence>
<accession>A0A0C2N824</accession>
<evidence type="ECO:0000256" key="7">
    <source>
        <dbReference type="ARBA" id="ARBA00022729"/>
    </source>
</evidence>
<comment type="subunit">
    <text evidence="4">Monomer.</text>
</comment>
<evidence type="ECO:0000313" key="12">
    <source>
        <dbReference type="EMBL" id="KII70072.1"/>
    </source>
</evidence>
<keyword evidence="5" id="KW-0813">Transport</keyword>
<evidence type="ECO:0000256" key="1">
    <source>
        <dbReference type="ARBA" id="ARBA00002053"/>
    </source>
</evidence>
<dbReference type="SUPFAM" id="SSF81296">
    <property type="entry name" value="E set domains"/>
    <property type="match status" value="1"/>
</dbReference>
<dbReference type="Proteomes" id="UP000031668">
    <property type="component" value="Unassembled WGS sequence"/>
</dbReference>
<evidence type="ECO:0000313" key="13">
    <source>
        <dbReference type="Proteomes" id="UP000031668"/>
    </source>
</evidence>
<evidence type="ECO:0000256" key="9">
    <source>
        <dbReference type="SAM" id="MobiDB-lite"/>
    </source>
</evidence>
<keyword evidence="6" id="KW-0964">Secreted</keyword>
<evidence type="ECO:0000256" key="5">
    <source>
        <dbReference type="ARBA" id="ARBA00022448"/>
    </source>
</evidence>
<dbReference type="InterPro" id="IPR039670">
    <property type="entry name" value="NPC2-like"/>
</dbReference>
<feature type="region of interest" description="Disordered" evidence="9">
    <location>
        <begin position="148"/>
        <end position="170"/>
    </location>
</feature>
<dbReference type="PANTHER" id="PTHR11306:SF0">
    <property type="entry name" value="PHOSPHATIDYLGLYCEROL_PHOSPHATIDYLINOSITOL TRANSFER PROTEIN"/>
    <property type="match status" value="1"/>
</dbReference>
<evidence type="ECO:0000256" key="2">
    <source>
        <dbReference type="ARBA" id="ARBA00004613"/>
    </source>
</evidence>
<protein>
    <submittedName>
        <fullName evidence="12">Mite group 2 allergen Eur m 2</fullName>
    </submittedName>
</protein>
<dbReference type="GO" id="GO:0032934">
    <property type="term" value="F:sterol binding"/>
    <property type="evidence" value="ECO:0007669"/>
    <property type="project" value="InterPro"/>
</dbReference>
<keyword evidence="8" id="KW-0445">Lipid transport</keyword>
<feature type="chain" id="PRO_5002152654" evidence="10">
    <location>
        <begin position="24"/>
        <end position="170"/>
    </location>
</feature>
<comment type="caution">
    <text evidence="12">The sequence shown here is derived from an EMBL/GenBank/DDBJ whole genome shotgun (WGS) entry which is preliminary data.</text>
</comment>
<keyword evidence="7 10" id="KW-0732">Signal</keyword>
<feature type="signal peptide" evidence="10">
    <location>
        <begin position="1"/>
        <end position="23"/>
    </location>
</feature>
<dbReference type="GO" id="GO:0015918">
    <property type="term" value="P:sterol transport"/>
    <property type="evidence" value="ECO:0007669"/>
    <property type="project" value="InterPro"/>
</dbReference>
<dbReference type="Gene3D" id="2.60.40.770">
    <property type="match status" value="1"/>
</dbReference>
<dbReference type="SMART" id="SM00737">
    <property type="entry name" value="ML"/>
    <property type="match status" value="1"/>
</dbReference>
<evidence type="ECO:0000256" key="6">
    <source>
        <dbReference type="ARBA" id="ARBA00022525"/>
    </source>
</evidence>
<proteinExistence type="inferred from homology"/>
<dbReference type="InterPro" id="IPR014756">
    <property type="entry name" value="Ig_E-set"/>
</dbReference>
<dbReference type="InterPro" id="IPR003172">
    <property type="entry name" value="ML_dom"/>
</dbReference>
<dbReference type="EMBL" id="JWZT01002204">
    <property type="protein sequence ID" value="KII70072.1"/>
    <property type="molecule type" value="Genomic_DNA"/>
</dbReference>
<evidence type="ECO:0000256" key="3">
    <source>
        <dbReference type="ARBA" id="ARBA00006370"/>
    </source>
</evidence>
<reference evidence="12 13" key="1">
    <citation type="journal article" date="2014" name="Genome Biol. Evol.">
        <title>The genome of the myxosporean Thelohanellus kitauei shows adaptations to nutrient acquisition within its fish host.</title>
        <authorList>
            <person name="Yang Y."/>
            <person name="Xiong J."/>
            <person name="Zhou Z."/>
            <person name="Huo F."/>
            <person name="Miao W."/>
            <person name="Ran C."/>
            <person name="Liu Y."/>
            <person name="Zhang J."/>
            <person name="Feng J."/>
            <person name="Wang M."/>
            <person name="Wang M."/>
            <person name="Wang L."/>
            <person name="Yao B."/>
        </authorList>
    </citation>
    <scope>NUCLEOTIDE SEQUENCE [LARGE SCALE GENOMIC DNA]</scope>
    <source>
        <strain evidence="12">Wuqing</strain>
    </source>
</reference>
<evidence type="ECO:0000256" key="8">
    <source>
        <dbReference type="ARBA" id="ARBA00023055"/>
    </source>
</evidence>
<evidence type="ECO:0000256" key="4">
    <source>
        <dbReference type="ARBA" id="ARBA00011245"/>
    </source>
</evidence>
<dbReference type="OMA" id="RSCEFVE"/>
<evidence type="ECO:0000259" key="11">
    <source>
        <dbReference type="SMART" id="SM00737"/>
    </source>
</evidence>
<dbReference type="Pfam" id="PF02221">
    <property type="entry name" value="E1_DerP2_DerF2"/>
    <property type="match status" value="1"/>
</dbReference>
<keyword evidence="13" id="KW-1185">Reference proteome</keyword>
<feature type="compositionally biased region" description="Basic and acidic residues" evidence="9">
    <location>
        <begin position="148"/>
        <end position="158"/>
    </location>
</feature>
<evidence type="ECO:0000256" key="10">
    <source>
        <dbReference type="SAM" id="SignalP"/>
    </source>
</evidence>
<dbReference type="OrthoDB" id="4937502at2759"/>
<dbReference type="GO" id="GO:0005576">
    <property type="term" value="C:extracellular region"/>
    <property type="evidence" value="ECO:0007669"/>
    <property type="project" value="UniProtKB-SubCell"/>
</dbReference>
<name>A0A0C2N824_THEKT</name>